<evidence type="ECO:0000256" key="4">
    <source>
        <dbReference type="ARBA" id="ARBA00022692"/>
    </source>
</evidence>
<dbReference type="Pfam" id="PF13715">
    <property type="entry name" value="CarbopepD_reg_2"/>
    <property type="match status" value="1"/>
</dbReference>
<sequence>MMKKNRLSAILGLLCLVSSAIGSAQPQHTISGYIKDASNGEALIGATAYVSEIANGAVSNAYGFYALTLPKGTYHVSFRYMGYTDIHKEIELTGDLRLNLELYAGEAQLEAVVVTGEALDENVQSIEMSTAVMDIKSIEKMPAFAGEVDIIKSIQLLPGVSTVGEGASGFNVRGGSVGQNLVLLDEAPVYQSSHMFGFFSVFNPDAVKDVKLYKGGIPAKYGGRLSSILDIRMKEGNNKTYDVTGGIGTVFSRLAVEGPLKKDKSSFIIAARRSYADVVARTFTDALEDDTGLYFYDLTAKTNFNINEKNRVYVSGYFGRDVFRLDEFQGFDWGNRTATVRWNHLYGSKLFSNITAFYSNYDYGFQLGESELDKYDWKSEISTYNFKPEFTWFINAGNELTFGGEAILYQFEPANAITVSDGVTADISLDHRKALETSLYLGNDQQLTDRLTLQYGLRFSRFDYMGGTAYQYGDTLPGMERPLISVEEKGDWESIKTFGNLEPRASFRYQLSKVTSVKGSYNRMNQYIHLISNTTAATPIDIWQPSSNNTRPQQGDQVALGYFRNFQSNAYETSAEVYYKWSHNQVDYIDGADLFINEFLESQLLSGRGRAYGLELYAKKNTGKLTGWVSYTLGKSELKVDGINYGYRKDRVGSWYPTKFDQRHNLKVAAFYDLSKKVSFSSNFSFISGTPTTFPTDRIMIQEYVIPYIDGNKRNNFRIPAYHRLDLAITINNVWRGKKGRSGEDNLVVSVYNVYARKNPFSIYFSQGRERQSAEQPIATSANQLSMLGTLIPAISYNFKF</sequence>
<evidence type="ECO:0000256" key="7">
    <source>
        <dbReference type="ARBA" id="ARBA00023237"/>
    </source>
</evidence>
<dbReference type="Gene3D" id="2.40.170.20">
    <property type="entry name" value="TonB-dependent receptor, beta-barrel domain"/>
    <property type="match status" value="1"/>
</dbReference>
<evidence type="ECO:0000256" key="8">
    <source>
        <dbReference type="PROSITE-ProRule" id="PRU01360"/>
    </source>
</evidence>
<dbReference type="RefSeq" id="WP_395417075.1">
    <property type="nucleotide sequence ID" value="NZ_JBIPKE010000015.1"/>
</dbReference>
<evidence type="ECO:0000256" key="5">
    <source>
        <dbReference type="ARBA" id="ARBA00022729"/>
    </source>
</evidence>
<name>A0ABW7N7G7_9BACT</name>
<comment type="similarity">
    <text evidence="8">Belongs to the TonB-dependent receptor family.</text>
</comment>
<evidence type="ECO:0000256" key="6">
    <source>
        <dbReference type="ARBA" id="ARBA00023136"/>
    </source>
</evidence>
<reference evidence="11 12" key="1">
    <citation type="journal article" date="2013" name="Int. J. Syst. Evol. Microbiol.">
        <title>Marinoscillum luteum sp. nov., isolated from marine sediment.</title>
        <authorList>
            <person name="Cha I.T."/>
            <person name="Park S.J."/>
            <person name="Kim S.J."/>
            <person name="Kim J.G."/>
            <person name="Jung M.Y."/>
            <person name="Shin K.S."/>
            <person name="Kwon K.K."/>
            <person name="Yang S.H."/>
            <person name="Seo Y.S."/>
            <person name="Rhee S.K."/>
        </authorList>
    </citation>
    <scope>NUCLEOTIDE SEQUENCE [LARGE SCALE GENOMIC DNA]</scope>
    <source>
        <strain evidence="11 12">KCTC 23939</strain>
    </source>
</reference>
<gene>
    <name evidence="11" type="ORF">ACHKAR_08710</name>
</gene>
<dbReference type="InterPro" id="IPR008969">
    <property type="entry name" value="CarboxyPept-like_regulatory"/>
</dbReference>
<organism evidence="11 12">
    <name type="scientific">Marinoscillum luteum</name>
    <dbReference type="NCBI Taxonomy" id="861051"/>
    <lineage>
        <taxon>Bacteria</taxon>
        <taxon>Pseudomonadati</taxon>
        <taxon>Bacteroidota</taxon>
        <taxon>Cytophagia</taxon>
        <taxon>Cytophagales</taxon>
        <taxon>Reichenbachiellaceae</taxon>
        <taxon>Marinoscillum</taxon>
    </lineage>
</organism>
<comment type="caution">
    <text evidence="11">The sequence shown here is derived from an EMBL/GenBank/DDBJ whole genome shotgun (WGS) entry which is preliminary data.</text>
</comment>
<dbReference type="Proteomes" id="UP001610063">
    <property type="component" value="Unassembled WGS sequence"/>
</dbReference>
<dbReference type="InterPro" id="IPR012910">
    <property type="entry name" value="Plug_dom"/>
</dbReference>
<keyword evidence="4 8" id="KW-0812">Transmembrane</keyword>
<protein>
    <submittedName>
        <fullName evidence="11">Carboxypeptidase-like regulatory domain-containing protein</fullName>
    </submittedName>
</protein>
<dbReference type="InterPro" id="IPR037066">
    <property type="entry name" value="Plug_dom_sf"/>
</dbReference>
<dbReference type="Gene3D" id="2.60.40.1120">
    <property type="entry name" value="Carboxypeptidase-like, regulatory domain"/>
    <property type="match status" value="1"/>
</dbReference>
<keyword evidence="7 8" id="KW-0998">Cell outer membrane</keyword>
<accession>A0ABW7N7G7</accession>
<feature type="chain" id="PRO_5047149328" evidence="9">
    <location>
        <begin position="25"/>
        <end position="801"/>
    </location>
</feature>
<dbReference type="Pfam" id="PF07715">
    <property type="entry name" value="Plug"/>
    <property type="match status" value="1"/>
</dbReference>
<evidence type="ECO:0000256" key="2">
    <source>
        <dbReference type="ARBA" id="ARBA00022448"/>
    </source>
</evidence>
<evidence type="ECO:0000256" key="3">
    <source>
        <dbReference type="ARBA" id="ARBA00022452"/>
    </source>
</evidence>
<dbReference type="PANTHER" id="PTHR30069:SF29">
    <property type="entry name" value="HEMOGLOBIN AND HEMOGLOBIN-HAPTOGLOBIN-BINDING PROTEIN 1-RELATED"/>
    <property type="match status" value="1"/>
</dbReference>
<dbReference type="SUPFAM" id="SSF56935">
    <property type="entry name" value="Porins"/>
    <property type="match status" value="1"/>
</dbReference>
<dbReference type="PANTHER" id="PTHR30069">
    <property type="entry name" value="TONB-DEPENDENT OUTER MEMBRANE RECEPTOR"/>
    <property type="match status" value="1"/>
</dbReference>
<dbReference type="Gene3D" id="2.170.130.10">
    <property type="entry name" value="TonB-dependent receptor, plug domain"/>
    <property type="match status" value="1"/>
</dbReference>
<dbReference type="EMBL" id="JBIPKE010000015">
    <property type="protein sequence ID" value="MFH6983516.1"/>
    <property type="molecule type" value="Genomic_DNA"/>
</dbReference>
<keyword evidence="6 8" id="KW-0472">Membrane</keyword>
<keyword evidence="12" id="KW-1185">Reference proteome</keyword>
<proteinExistence type="inferred from homology"/>
<evidence type="ECO:0000259" key="10">
    <source>
        <dbReference type="Pfam" id="PF07715"/>
    </source>
</evidence>
<keyword evidence="3 8" id="KW-1134">Transmembrane beta strand</keyword>
<keyword evidence="5 9" id="KW-0732">Signal</keyword>
<dbReference type="PROSITE" id="PS52016">
    <property type="entry name" value="TONB_DEPENDENT_REC_3"/>
    <property type="match status" value="1"/>
</dbReference>
<evidence type="ECO:0000256" key="9">
    <source>
        <dbReference type="SAM" id="SignalP"/>
    </source>
</evidence>
<feature type="domain" description="TonB-dependent receptor plug" evidence="10">
    <location>
        <begin position="127"/>
        <end position="224"/>
    </location>
</feature>
<comment type="subcellular location">
    <subcellularLocation>
        <location evidence="1 8">Cell outer membrane</location>
        <topology evidence="1 8">Multi-pass membrane protein</topology>
    </subcellularLocation>
</comment>
<feature type="signal peptide" evidence="9">
    <location>
        <begin position="1"/>
        <end position="24"/>
    </location>
</feature>
<dbReference type="SUPFAM" id="SSF49464">
    <property type="entry name" value="Carboxypeptidase regulatory domain-like"/>
    <property type="match status" value="1"/>
</dbReference>
<evidence type="ECO:0000313" key="12">
    <source>
        <dbReference type="Proteomes" id="UP001610063"/>
    </source>
</evidence>
<dbReference type="InterPro" id="IPR039426">
    <property type="entry name" value="TonB-dep_rcpt-like"/>
</dbReference>
<evidence type="ECO:0000313" key="11">
    <source>
        <dbReference type="EMBL" id="MFH6983516.1"/>
    </source>
</evidence>
<evidence type="ECO:0000256" key="1">
    <source>
        <dbReference type="ARBA" id="ARBA00004571"/>
    </source>
</evidence>
<keyword evidence="2 8" id="KW-0813">Transport</keyword>
<dbReference type="InterPro" id="IPR036942">
    <property type="entry name" value="Beta-barrel_TonB_sf"/>
</dbReference>